<name>A0A5B7FUL9_PORTR</name>
<feature type="transmembrane region" description="Helical" evidence="1">
    <location>
        <begin position="111"/>
        <end position="132"/>
    </location>
</feature>
<evidence type="ECO:0000256" key="1">
    <source>
        <dbReference type="SAM" id="Phobius"/>
    </source>
</evidence>
<comment type="caution">
    <text evidence="2">The sequence shown here is derived from an EMBL/GenBank/DDBJ whole genome shotgun (WGS) entry which is preliminary data.</text>
</comment>
<accession>A0A5B7FUL9</accession>
<evidence type="ECO:0000313" key="2">
    <source>
        <dbReference type="EMBL" id="MPC50252.1"/>
    </source>
</evidence>
<dbReference type="AlphaFoldDB" id="A0A5B7FUL9"/>
<keyword evidence="1" id="KW-0812">Transmembrane</keyword>
<protein>
    <submittedName>
        <fullName evidence="2">Uncharacterized protein</fullName>
    </submittedName>
</protein>
<organism evidence="2 3">
    <name type="scientific">Portunus trituberculatus</name>
    <name type="common">Swimming crab</name>
    <name type="synonym">Neptunus trituberculatus</name>
    <dbReference type="NCBI Taxonomy" id="210409"/>
    <lineage>
        <taxon>Eukaryota</taxon>
        <taxon>Metazoa</taxon>
        <taxon>Ecdysozoa</taxon>
        <taxon>Arthropoda</taxon>
        <taxon>Crustacea</taxon>
        <taxon>Multicrustacea</taxon>
        <taxon>Malacostraca</taxon>
        <taxon>Eumalacostraca</taxon>
        <taxon>Eucarida</taxon>
        <taxon>Decapoda</taxon>
        <taxon>Pleocyemata</taxon>
        <taxon>Brachyura</taxon>
        <taxon>Eubrachyura</taxon>
        <taxon>Portunoidea</taxon>
        <taxon>Portunidae</taxon>
        <taxon>Portuninae</taxon>
        <taxon>Portunus</taxon>
    </lineage>
</organism>
<dbReference type="Proteomes" id="UP000324222">
    <property type="component" value="Unassembled WGS sequence"/>
</dbReference>
<proteinExistence type="predicted"/>
<dbReference type="EMBL" id="VSRR010009382">
    <property type="protein sequence ID" value="MPC50252.1"/>
    <property type="molecule type" value="Genomic_DNA"/>
</dbReference>
<keyword evidence="1" id="KW-1133">Transmembrane helix</keyword>
<keyword evidence="1" id="KW-0472">Membrane</keyword>
<gene>
    <name evidence="2" type="ORF">E2C01_044076</name>
</gene>
<sequence>MLCFASGCFSGVVVHHIIFSSQTPDEIWLWYQRSTSRMTTHSWTAQPKRNHDHHTLTYVGYDDLIIICSKGAVQQNFNCLRYFFFIHFFFFSKLCRTFNSKPSNLKICGKLSFNCLLSLCFTNIFGVGLFIYSGASQ</sequence>
<keyword evidence="3" id="KW-1185">Reference proteome</keyword>
<evidence type="ECO:0000313" key="3">
    <source>
        <dbReference type="Proteomes" id="UP000324222"/>
    </source>
</evidence>
<reference evidence="2 3" key="1">
    <citation type="submission" date="2019-05" db="EMBL/GenBank/DDBJ databases">
        <title>Another draft genome of Portunus trituberculatus and its Hox gene families provides insights of decapod evolution.</title>
        <authorList>
            <person name="Jeong J.-H."/>
            <person name="Song I."/>
            <person name="Kim S."/>
            <person name="Choi T."/>
            <person name="Kim D."/>
            <person name="Ryu S."/>
            <person name="Kim W."/>
        </authorList>
    </citation>
    <scope>NUCLEOTIDE SEQUENCE [LARGE SCALE GENOMIC DNA]</scope>
    <source>
        <tissue evidence="2">Muscle</tissue>
    </source>
</reference>